<dbReference type="RefSeq" id="WP_093311777.1">
    <property type="nucleotide sequence ID" value="NZ_FNYH01000013.1"/>
</dbReference>
<feature type="active site" evidence="13">
    <location>
        <position position="357"/>
    </location>
</feature>
<dbReference type="CDD" id="cd01744">
    <property type="entry name" value="GATase1_CPSase"/>
    <property type="match status" value="1"/>
</dbReference>
<feature type="binding site" evidence="13">
    <location>
        <position position="277"/>
    </location>
    <ligand>
        <name>L-glutamine</name>
        <dbReference type="ChEBI" id="CHEBI:58359"/>
    </ligand>
</feature>
<evidence type="ECO:0000256" key="9">
    <source>
        <dbReference type="ARBA" id="ARBA00022962"/>
    </source>
</evidence>
<dbReference type="SUPFAM" id="SSF52021">
    <property type="entry name" value="Carbamoyl phosphate synthetase, small subunit N-terminal domain"/>
    <property type="match status" value="1"/>
</dbReference>
<dbReference type="Gene3D" id="3.50.30.20">
    <property type="entry name" value="Carbamoyl-phosphate synthase small subunit, N-terminal domain"/>
    <property type="match status" value="1"/>
</dbReference>
<comment type="pathway">
    <text evidence="2 13">Amino-acid biosynthesis; L-arginine biosynthesis; carbamoyl phosphate from bicarbonate: step 1/1.</text>
</comment>
<dbReference type="InterPro" id="IPR002474">
    <property type="entry name" value="CarbamoylP_synth_ssu_N"/>
</dbReference>
<dbReference type="GO" id="GO:0044205">
    <property type="term" value="P:'de novo' UMP biosynthetic process"/>
    <property type="evidence" value="ECO:0007669"/>
    <property type="project" value="UniProtKB-UniRule"/>
</dbReference>
<feature type="binding site" evidence="13">
    <location>
        <position position="47"/>
    </location>
    <ligand>
        <name>L-glutamine</name>
        <dbReference type="ChEBI" id="CHEBI:58359"/>
    </ligand>
</feature>
<dbReference type="NCBIfam" id="NF009475">
    <property type="entry name" value="PRK12838.1"/>
    <property type="match status" value="1"/>
</dbReference>
<dbReference type="PANTHER" id="PTHR43418:SF7">
    <property type="entry name" value="CARBAMOYL-PHOSPHATE SYNTHASE SMALL CHAIN"/>
    <property type="match status" value="1"/>
</dbReference>
<dbReference type="OrthoDB" id="9804328at2"/>
<dbReference type="PRINTS" id="PR00096">
    <property type="entry name" value="GATASE"/>
</dbReference>
<comment type="catalytic activity">
    <reaction evidence="11 13">
        <text>hydrogencarbonate + L-glutamine + 2 ATP + H2O = carbamoyl phosphate + L-glutamate + 2 ADP + phosphate + 2 H(+)</text>
        <dbReference type="Rhea" id="RHEA:18633"/>
        <dbReference type="ChEBI" id="CHEBI:15377"/>
        <dbReference type="ChEBI" id="CHEBI:15378"/>
        <dbReference type="ChEBI" id="CHEBI:17544"/>
        <dbReference type="ChEBI" id="CHEBI:29985"/>
        <dbReference type="ChEBI" id="CHEBI:30616"/>
        <dbReference type="ChEBI" id="CHEBI:43474"/>
        <dbReference type="ChEBI" id="CHEBI:58228"/>
        <dbReference type="ChEBI" id="CHEBI:58359"/>
        <dbReference type="ChEBI" id="CHEBI:456216"/>
        <dbReference type="EC" id="6.3.5.5"/>
    </reaction>
</comment>
<keyword evidence="6 13" id="KW-0028">Amino-acid biosynthesis</keyword>
<evidence type="ECO:0000256" key="8">
    <source>
        <dbReference type="ARBA" id="ARBA00022840"/>
    </source>
</evidence>
<dbReference type="InterPro" id="IPR035686">
    <property type="entry name" value="CPSase_GATase1"/>
</dbReference>
<dbReference type="SMART" id="SM01097">
    <property type="entry name" value="CPSase_sm_chain"/>
    <property type="match status" value="1"/>
</dbReference>
<comment type="subunit">
    <text evidence="13">Composed of two chains; the small (or glutamine) chain promotes the hydrolysis of glutamine to ammonia, which is used by the large (or ammonia) chain to synthesize carbamoyl phosphate. Tetramer of heterodimers (alpha,beta)4.</text>
</comment>
<dbReference type="GO" id="GO:0006207">
    <property type="term" value="P:'de novo' pyrimidine nucleobase biosynthetic process"/>
    <property type="evidence" value="ECO:0007669"/>
    <property type="project" value="InterPro"/>
</dbReference>
<keyword evidence="5 13" id="KW-0436">Ligase</keyword>
<accession>A0A1H6U388</accession>
<evidence type="ECO:0000256" key="5">
    <source>
        <dbReference type="ARBA" id="ARBA00022598"/>
    </source>
</evidence>
<keyword evidence="16" id="KW-1185">Reference proteome</keyword>
<comment type="similarity">
    <text evidence="3 13">Belongs to the CarA family.</text>
</comment>
<keyword evidence="8 13" id="KW-0067">ATP-binding</keyword>
<keyword evidence="4 13" id="KW-0055">Arginine biosynthesis</keyword>
<dbReference type="SUPFAM" id="SSF52317">
    <property type="entry name" value="Class I glutamine amidotransferase-like"/>
    <property type="match status" value="1"/>
</dbReference>
<keyword evidence="7 13" id="KW-0547">Nucleotide-binding</keyword>
<feature type="domain" description="Carbamoyl-phosphate synthase small subunit N-terminal" evidence="14">
    <location>
        <begin position="3"/>
        <end position="133"/>
    </location>
</feature>
<dbReference type="HAMAP" id="MF_01209">
    <property type="entry name" value="CPSase_S_chain"/>
    <property type="match status" value="1"/>
</dbReference>
<organism evidence="15 16">
    <name type="scientific">Allopseudospirillum japonicum</name>
    <dbReference type="NCBI Taxonomy" id="64971"/>
    <lineage>
        <taxon>Bacteria</taxon>
        <taxon>Pseudomonadati</taxon>
        <taxon>Pseudomonadota</taxon>
        <taxon>Gammaproteobacteria</taxon>
        <taxon>Oceanospirillales</taxon>
        <taxon>Oceanospirillaceae</taxon>
        <taxon>Allopseudospirillum</taxon>
    </lineage>
</organism>
<evidence type="ECO:0000256" key="2">
    <source>
        <dbReference type="ARBA" id="ARBA00005077"/>
    </source>
</evidence>
<dbReference type="Pfam" id="PF00988">
    <property type="entry name" value="CPSase_sm_chain"/>
    <property type="match status" value="1"/>
</dbReference>
<comment type="pathway">
    <text evidence="1 13">Pyrimidine metabolism; UMP biosynthesis via de novo pathway; (S)-dihydroorotate from bicarbonate: step 1/3.</text>
</comment>
<name>A0A1H6U388_9GAMM</name>
<dbReference type="NCBIfam" id="TIGR01368">
    <property type="entry name" value="CPSaseIIsmall"/>
    <property type="match status" value="1"/>
</dbReference>
<dbReference type="PRINTS" id="PR00097">
    <property type="entry name" value="ANTSNTHASEII"/>
</dbReference>
<sequence>MTKAAILALEDGSIFHGTAIGSEGQTCGELVFNTSMTGYQEILTDPSYTRQIVTLTYPHIGNTGTNAEDVESAHVCAAGLVIRDLPLLASNWRNQQPLDAYLQAHQIVAIADIDTRRLTRILRDKGAQSACILAGEAALAADASEQALAQARSFGGLKGLDLAKEVTTAQTYTWQQGEWDLASGYQQQDAQQQSFHVVAYDYGVKYNILRMLAQRGCRLTVVPAKTPAEEVLALNPDGIFLSNGPGDPEPCDYAIQAIKTLLEQTNLPIFGICLGHQLLALASGARTSKMKFGHHGANHPVQDLHTGQVLITSQNHGFAVDEDSLPANLQATHKSLFDGSLQGIERTDKPAFSFQGHPEASPGPHDVAPLFDRFIALMQQGR</sequence>
<dbReference type="InterPro" id="IPR029062">
    <property type="entry name" value="Class_I_gatase-like"/>
</dbReference>
<proteinExistence type="inferred from homology"/>
<dbReference type="UniPathway" id="UPA00070">
    <property type="reaction ID" value="UER00115"/>
</dbReference>
<dbReference type="InterPro" id="IPR036480">
    <property type="entry name" value="CarbP_synth_ssu_N_sf"/>
</dbReference>
<dbReference type="GO" id="GO:0004359">
    <property type="term" value="F:glutaminase activity"/>
    <property type="evidence" value="ECO:0007669"/>
    <property type="project" value="RHEA"/>
</dbReference>
<evidence type="ECO:0000256" key="6">
    <source>
        <dbReference type="ARBA" id="ARBA00022605"/>
    </source>
</evidence>
<dbReference type="AlphaFoldDB" id="A0A1H6U388"/>
<keyword evidence="9 13" id="KW-0315">Glutamine amidotransferase</keyword>
<dbReference type="Pfam" id="PF00117">
    <property type="entry name" value="GATase"/>
    <property type="match status" value="1"/>
</dbReference>
<dbReference type="GO" id="GO:0005524">
    <property type="term" value="F:ATP binding"/>
    <property type="evidence" value="ECO:0007669"/>
    <property type="project" value="UniProtKB-UniRule"/>
</dbReference>
<feature type="binding site" evidence="13">
    <location>
        <position position="315"/>
    </location>
    <ligand>
        <name>L-glutamine</name>
        <dbReference type="ChEBI" id="CHEBI:58359"/>
    </ligand>
</feature>
<dbReference type="Proteomes" id="UP000242999">
    <property type="component" value="Unassembled WGS sequence"/>
</dbReference>
<dbReference type="EMBL" id="FNYH01000013">
    <property type="protein sequence ID" value="SEI85946.1"/>
    <property type="molecule type" value="Genomic_DNA"/>
</dbReference>
<keyword evidence="10 13" id="KW-0665">Pyrimidine biosynthesis</keyword>
<evidence type="ECO:0000313" key="16">
    <source>
        <dbReference type="Proteomes" id="UP000242999"/>
    </source>
</evidence>
<dbReference type="UniPathway" id="UPA00068">
    <property type="reaction ID" value="UER00171"/>
</dbReference>
<feature type="binding site" evidence="13">
    <location>
        <position position="246"/>
    </location>
    <ligand>
        <name>L-glutamine</name>
        <dbReference type="ChEBI" id="CHEBI:58359"/>
    </ligand>
</feature>
<dbReference type="STRING" id="64971.SAMN05421831_11350"/>
<feature type="active site" evidence="13">
    <location>
        <position position="359"/>
    </location>
</feature>
<feature type="binding site" evidence="13">
    <location>
        <position position="274"/>
    </location>
    <ligand>
        <name>L-glutamine</name>
        <dbReference type="ChEBI" id="CHEBI:58359"/>
    </ligand>
</feature>
<evidence type="ECO:0000256" key="7">
    <source>
        <dbReference type="ARBA" id="ARBA00022741"/>
    </source>
</evidence>
<dbReference type="GO" id="GO:0006526">
    <property type="term" value="P:L-arginine biosynthetic process"/>
    <property type="evidence" value="ECO:0007669"/>
    <property type="project" value="UniProtKB-UniRule"/>
</dbReference>
<dbReference type="InterPro" id="IPR006274">
    <property type="entry name" value="CarbamoylP_synth_ssu"/>
</dbReference>
<dbReference type="FunFam" id="3.40.50.880:FF:000011">
    <property type="entry name" value="Carbamoyl-phosphate synthase small chain"/>
    <property type="match status" value="1"/>
</dbReference>
<dbReference type="EC" id="6.3.5.5" evidence="13"/>
<evidence type="ECO:0000256" key="4">
    <source>
        <dbReference type="ARBA" id="ARBA00022571"/>
    </source>
</evidence>
<dbReference type="PROSITE" id="PS51273">
    <property type="entry name" value="GATASE_TYPE_1"/>
    <property type="match status" value="1"/>
</dbReference>
<feature type="binding site" evidence="13">
    <location>
        <position position="318"/>
    </location>
    <ligand>
        <name>L-glutamine</name>
        <dbReference type="ChEBI" id="CHEBI:58359"/>
    </ligand>
</feature>
<dbReference type="GO" id="GO:0004088">
    <property type="term" value="F:carbamoyl-phosphate synthase (glutamine-hydrolyzing) activity"/>
    <property type="evidence" value="ECO:0007669"/>
    <property type="project" value="UniProtKB-UniRule"/>
</dbReference>
<dbReference type="InterPro" id="IPR017926">
    <property type="entry name" value="GATASE"/>
</dbReference>
<protein>
    <recommendedName>
        <fullName evidence="13">Carbamoyl phosphate synthase small chain</fullName>
        <ecNumber evidence="13">6.3.5.5</ecNumber>
    </recommendedName>
    <alternativeName>
        <fullName evidence="13">Carbamoyl phosphate synthetase glutamine chain</fullName>
    </alternativeName>
</protein>
<evidence type="ECO:0000313" key="15">
    <source>
        <dbReference type="EMBL" id="SEI85946.1"/>
    </source>
</evidence>
<comment type="catalytic activity">
    <reaction evidence="12 13">
        <text>L-glutamine + H2O = L-glutamate + NH4(+)</text>
        <dbReference type="Rhea" id="RHEA:15889"/>
        <dbReference type="ChEBI" id="CHEBI:15377"/>
        <dbReference type="ChEBI" id="CHEBI:28938"/>
        <dbReference type="ChEBI" id="CHEBI:29985"/>
        <dbReference type="ChEBI" id="CHEBI:58359"/>
    </reaction>
</comment>
<evidence type="ECO:0000256" key="12">
    <source>
        <dbReference type="ARBA" id="ARBA00049285"/>
    </source>
</evidence>
<dbReference type="GO" id="GO:0006541">
    <property type="term" value="P:glutamine metabolic process"/>
    <property type="evidence" value="ECO:0007669"/>
    <property type="project" value="InterPro"/>
</dbReference>
<evidence type="ECO:0000256" key="1">
    <source>
        <dbReference type="ARBA" id="ARBA00004812"/>
    </source>
</evidence>
<gene>
    <name evidence="13" type="primary">carA</name>
    <name evidence="15" type="ORF">SAMN05421831_11350</name>
</gene>
<evidence type="ECO:0000256" key="3">
    <source>
        <dbReference type="ARBA" id="ARBA00007800"/>
    </source>
</evidence>
<feature type="binding site" evidence="13">
    <location>
        <position position="317"/>
    </location>
    <ligand>
        <name>L-glutamine</name>
        <dbReference type="ChEBI" id="CHEBI:58359"/>
    </ligand>
</feature>
<evidence type="ECO:0000256" key="10">
    <source>
        <dbReference type="ARBA" id="ARBA00022975"/>
    </source>
</evidence>
<comment type="function">
    <text evidence="13">Small subunit of the glutamine-dependent carbamoyl phosphate synthetase (CPSase). CPSase catalyzes the formation of carbamoyl phosphate from the ammonia moiety of glutamine, carbonate, and phosphate donated by ATP, constituting the first step of 2 biosynthetic pathways, one leading to arginine and/or urea and the other to pyrimidine nucleotides. The small subunit (glutamine amidotransferase) binds and cleaves glutamine to supply the large subunit with the substrate ammonia.</text>
</comment>
<dbReference type="PRINTS" id="PR00099">
    <property type="entry name" value="CPSGATASE"/>
</dbReference>
<feature type="region of interest" description="CPSase" evidence="13">
    <location>
        <begin position="1"/>
        <end position="185"/>
    </location>
</feature>
<dbReference type="PANTHER" id="PTHR43418">
    <property type="entry name" value="MULTIFUNCTIONAL TRYPTOPHAN BIOSYNTHESIS PROTEIN-RELATED"/>
    <property type="match status" value="1"/>
</dbReference>
<dbReference type="FunFam" id="3.50.30.20:FF:000001">
    <property type="entry name" value="Carbamoyl-phosphate synthase small chain"/>
    <property type="match status" value="1"/>
</dbReference>
<feature type="active site" description="Nucleophile" evidence="13">
    <location>
        <position position="273"/>
    </location>
</feature>
<evidence type="ECO:0000256" key="11">
    <source>
        <dbReference type="ARBA" id="ARBA00048816"/>
    </source>
</evidence>
<evidence type="ECO:0000259" key="14">
    <source>
        <dbReference type="SMART" id="SM01097"/>
    </source>
</evidence>
<dbReference type="Gene3D" id="3.40.50.880">
    <property type="match status" value="1"/>
</dbReference>
<evidence type="ECO:0000256" key="13">
    <source>
        <dbReference type="HAMAP-Rule" id="MF_01209"/>
    </source>
</evidence>
<feature type="binding site" evidence="13">
    <location>
        <position position="244"/>
    </location>
    <ligand>
        <name>L-glutamine</name>
        <dbReference type="ChEBI" id="CHEBI:58359"/>
    </ligand>
</feature>
<reference evidence="16" key="1">
    <citation type="submission" date="2016-10" db="EMBL/GenBank/DDBJ databases">
        <authorList>
            <person name="Varghese N."/>
            <person name="Submissions S."/>
        </authorList>
    </citation>
    <scope>NUCLEOTIDE SEQUENCE [LARGE SCALE GENOMIC DNA]</scope>
    <source>
        <strain evidence="16">DSM 7165</strain>
    </source>
</reference>
<dbReference type="InterPro" id="IPR050472">
    <property type="entry name" value="Anth_synth/Amidotransfase"/>
</dbReference>